<accession>A0A4R6FZF7</accession>
<proteinExistence type="predicted"/>
<organism evidence="3 4">
    <name type="scientific">Herminiimonas fonticola</name>
    <dbReference type="NCBI Taxonomy" id="303380"/>
    <lineage>
        <taxon>Bacteria</taxon>
        <taxon>Pseudomonadati</taxon>
        <taxon>Pseudomonadota</taxon>
        <taxon>Betaproteobacteria</taxon>
        <taxon>Burkholderiales</taxon>
        <taxon>Oxalobacteraceae</taxon>
        <taxon>Herminiimonas</taxon>
    </lineage>
</organism>
<dbReference type="Gene3D" id="1.10.443.10">
    <property type="entry name" value="Intergrase catalytic core"/>
    <property type="match status" value="1"/>
</dbReference>
<comment type="caution">
    <text evidence="3">The sequence shown here is derived from an EMBL/GenBank/DDBJ whole genome shotgun (WGS) entry which is preliminary data.</text>
</comment>
<keyword evidence="2" id="KW-0233">DNA recombination</keyword>
<dbReference type="SUPFAM" id="SSF56349">
    <property type="entry name" value="DNA breaking-rejoining enzymes"/>
    <property type="match status" value="1"/>
</dbReference>
<evidence type="ECO:0000313" key="4">
    <source>
        <dbReference type="Proteomes" id="UP000294737"/>
    </source>
</evidence>
<dbReference type="InterPro" id="IPR013762">
    <property type="entry name" value="Integrase-like_cat_sf"/>
</dbReference>
<keyword evidence="1" id="KW-0229">DNA integration</keyword>
<evidence type="ECO:0000313" key="3">
    <source>
        <dbReference type="EMBL" id="TDN87297.1"/>
    </source>
</evidence>
<evidence type="ECO:0000256" key="2">
    <source>
        <dbReference type="ARBA" id="ARBA00023172"/>
    </source>
</evidence>
<dbReference type="Proteomes" id="UP000294737">
    <property type="component" value="Unassembled WGS sequence"/>
</dbReference>
<dbReference type="CDD" id="cd00397">
    <property type="entry name" value="DNA_BRE_C"/>
    <property type="match status" value="1"/>
</dbReference>
<protein>
    <submittedName>
        <fullName evidence="3">Phage integrase family protein</fullName>
    </submittedName>
</protein>
<name>A0A4R6FZF7_9BURK</name>
<dbReference type="PANTHER" id="PTHR30349:SF64">
    <property type="entry name" value="PROPHAGE INTEGRASE INTD-RELATED"/>
    <property type="match status" value="1"/>
</dbReference>
<dbReference type="AlphaFoldDB" id="A0A4R6FZF7"/>
<reference evidence="3 4" key="1">
    <citation type="submission" date="2019-03" db="EMBL/GenBank/DDBJ databases">
        <title>Genomic Encyclopedia of Type Strains, Phase IV (KMG-IV): sequencing the most valuable type-strain genomes for metagenomic binning, comparative biology and taxonomic classification.</title>
        <authorList>
            <person name="Goeker M."/>
        </authorList>
    </citation>
    <scope>NUCLEOTIDE SEQUENCE [LARGE SCALE GENOMIC DNA]</scope>
    <source>
        <strain evidence="3 4">DSM 18555</strain>
    </source>
</reference>
<dbReference type="InterPro" id="IPR050090">
    <property type="entry name" value="Tyrosine_recombinase_XerCD"/>
</dbReference>
<sequence>MATLERITHIPHIVSVVKGEVVYSESKRPTIQRLPQIFWRSASPWREANLWAVERATNRDTSLKTVSSNMNCLLHYANFLEAKGLEWFTFPLRKADRCLVQYRGTLIQERDSGKIMPSTASEYMRNAVSFYRWVLSNGLLDSAAPLWRDKAVYIRFFDAVGFERTVVRLTTDLSIPNRTHPGLRLEDGLLPVSAEDRDALLDFAKTNSSQELYRMLALGFFTGMRLGSICDLKIQTLENAVEDPVAKGLFCINIGPGATPAVQTKFGVTGRIWIPKSLLDDLLEYAGSLRRSKRQAKAPVENKELVFLTVFGNPYGAKDSEQSSAINTEMVTFRRKGTQAGIKVSKTFHFHQSRCTFATELATIALSTTDPINAIALVRDALLHKNEATSLKYIKFVTVTPAKQAAANEFMRAFMGVKNAGKT</sequence>
<dbReference type="GO" id="GO:0015074">
    <property type="term" value="P:DNA integration"/>
    <property type="evidence" value="ECO:0007669"/>
    <property type="project" value="UniProtKB-KW"/>
</dbReference>
<gene>
    <name evidence="3" type="ORF">EV677_3008</name>
</gene>
<dbReference type="OrthoDB" id="8823540at2"/>
<dbReference type="EMBL" id="SNWF01000011">
    <property type="protein sequence ID" value="TDN87297.1"/>
    <property type="molecule type" value="Genomic_DNA"/>
</dbReference>
<dbReference type="GO" id="GO:0006310">
    <property type="term" value="P:DNA recombination"/>
    <property type="evidence" value="ECO:0007669"/>
    <property type="project" value="UniProtKB-KW"/>
</dbReference>
<keyword evidence="4" id="KW-1185">Reference proteome</keyword>
<dbReference type="GO" id="GO:0003677">
    <property type="term" value="F:DNA binding"/>
    <property type="evidence" value="ECO:0007669"/>
    <property type="project" value="InterPro"/>
</dbReference>
<evidence type="ECO:0000256" key="1">
    <source>
        <dbReference type="ARBA" id="ARBA00022908"/>
    </source>
</evidence>
<dbReference type="InterPro" id="IPR011010">
    <property type="entry name" value="DNA_brk_join_enz"/>
</dbReference>
<dbReference type="PANTHER" id="PTHR30349">
    <property type="entry name" value="PHAGE INTEGRASE-RELATED"/>
    <property type="match status" value="1"/>
</dbReference>